<dbReference type="AlphaFoldDB" id="A0A3E2HIR0"/>
<dbReference type="GO" id="GO:0008270">
    <property type="term" value="F:zinc ion binding"/>
    <property type="evidence" value="ECO:0007669"/>
    <property type="project" value="InterPro"/>
</dbReference>
<dbReference type="EMBL" id="NCSJ02000042">
    <property type="protein sequence ID" value="RFU33053.1"/>
    <property type="molecule type" value="Genomic_DNA"/>
</dbReference>
<feature type="non-terminal residue" evidence="4">
    <location>
        <position position="681"/>
    </location>
</feature>
<dbReference type="PANTHER" id="PTHR31668">
    <property type="entry name" value="GLUCOSE TRANSPORT TRANSCRIPTION REGULATOR RGT1-RELATED-RELATED"/>
    <property type="match status" value="1"/>
</dbReference>
<organism evidence="4 5">
    <name type="scientific">Scytalidium lignicola</name>
    <name type="common">Hyphomycete</name>
    <dbReference type="NCBI Taxonomy" id="5539"/>
    <lineage>
        <taxon>Eukaryota</taxon>
        <taxon>Fungi</taxon>
        <taxon>Dikarya</taxon>
        <taxon>Ascomycota</taxon>
        <taxon>Pezizomycotina</taxon>
        <taxon>Leotiomycetes</taxon>
        <taxon>Leotiomycetes incertae sedis</taxon>
        <taxon>Scytalidium</taxon>
    </lineage>
</organism>
<dbReference type="PANTHER" id="PTHR31668:SF4">
    <property type="entry name" value="TRANSCRIPTIONAL ACTIVATOR PROTEIN DAL81"/>
    <property type="match status" value="1"/>
</dbReference>
<name>A0A3E2HIR0_SCYLI</name>
<dbReference type="STRING" id="5539.A0A3E2HIR0"/>
<dbReference type="SUPFAM" id="SSF57701">
    <property type="entry name" value="Zn2/Cys6 DNA-binding domain"/>
    <property type="match status" value="1"/>
</dbReference>
<dbReference type="GO" id="GO:0000981">
    <property type="term" value="F:DNA-binding transcription factor activity, RNA polymerase II-specific"/>
    <property type="evidence" value="ECO:0007669"/>
    <property type="project" value="InterPro"/>
</dbReference>
<protein>
    <recommendedName>
        <fullName evidence="3">Zn(2)-C6 fungal-type domain-containing protein</fullName>
    </recommendedName>
</protein>
<reference evidence="4 5" key="1">
    <citation type="submission" date="2018-05" db="EMBL/GenBank/DDBJ databases">
        <title>Draft genome sequence of Scytalidium lignicola DSM 105466, a ubiquitous saprotrophic fungus.</title>
        <authorList>
            <person name="Buettner E."/>
            <person name="Gebauer A.M."/>
            <person name="Hofrichter M."/>
            <person name="Liers C."/>
            <person name="Kellner H."/>
        </authorList>
    </citation>
    <scope>NUCLEOTIDE SEQUENCE [LARGE SCALE GENOMIC DNA]</scope>
    <source>
        <strain evidence="4 5">DSM 105466</strain>
    </source>
</reference>
<evidence type="ECO:0000256" key="2">
    <source>
        <dbReference type="SAM" id="MobiDB-lite"/>
    </source>
</evidence>
<dbReference type="SMART" id="SM00066">
    <property type="entry name" value="GAL4"/>
    <property type="match status" value="1"/>
</dbReference>
<sequence length="681" mass="77288">MEEFNLDRFMTLNAVAEVDHLPLSLWDNSVIPGQTLLEQQQQQQQAPSHRLRTYRPRNPRSCDFCRARKTACRVEDDPPCATCKLMGKECTFAERPRKRKRQHRRDVAWQDSPGPVPIPTAQENTPSPGETSRKSMSLHSDSSMDERPVLWRTGTSQVAVASGTKISDIDNIERHLARNGRDCVFDGSNPDDSYSLDLRPTSTAFLLGDTGESDPYLIKSSRFLSARDQGAATKIGYCRIYREGYAPNDHDLSMDNDKPLVFMFGQHSLHDRYEPRVEDEVLQKTRLELEDMCSDEVGIRLINLYFKYVYPYFPVLSRSQMFLSEQGMNKLIRKLPLSLKSVLYATGLPFMVYDDVLSTTLDLASPSAHRLYRIAWLAISHEIHTPHLSTLQACLLLLQRVNDDRYVMDSPFRWSCLAWTYSGVGEEIEKEALVGNISPVDFVCDPDKGHQDEDDDKLHENSHFYHLVELSIILSDIIDSYFSIRASKTTASNFALTLDLAKPIRSRLQSWKESFHAFALAQQSNPGDRTRLDGNASLGLLYPVAVMILFRALLRPLETTSGSHEDKLMRENGREAVRVGAKACCVEVVQYLEEVKRGVWDAFWHSWSRAGFAIASSFMIRLLITSTSSEETEELNRLVIRWRWALRSGGGNAGNVLTSLGLLRLDRSLLETGIHKSQDDA</sequence>
<feature type="domain" description="Zn(2)-C6 fungal-type" evidence="3">
    <location>
        <begin position="61"/>
        <end position="92"/>
    </location>
</feature>
<dbReference type="Proteomes" id="UP000258309">
    <property type="component" value="Unassembled WGS sequence"/>
</dbReference>
<keyword evidence="1" id="KW-0539">Nucleus</keyword>
<dbReference type="GO" id="GO:0001080">
    <property type="term" value="P:nitrogen catabolite activation of transcription from RNA polymerase II promoter"/>
    <property type="evidence" value="ECO:0007669"/>
    <property type="project" value="TreeGrafter"/>
</dbReference>
<proteinExistence type="predicted"/>
<dbReference type="CDD" id="cd00067">
    <property type="entry name" value="GAL4"/>
    <property type="match status" value="1"/>
</dbReference>
<dbReference type="PROSITE" id="PS00463">
    <property type="entry name" value="ZN2_CY6_FUNGAL_1"/>
    <property type="match status" value="1"/>
</dbReference>
<keyword evidence="5" id="KW-1185">Reference proteome</keyword>
<feature type="non-terminal residue" evidence="4">
    <location>
        <position position="1"/>
    </location>
</feature>
<dbReference type="Pfam" id="PF00172">
    <property type="entry name" value="Zn_clus"/>
    <property type="match status" value="1"/>
</dbReference>
<evidence type="ECO:0000256" key="1">
    <source>
        <dbReference type="ARBA" id="ARBA00023242"/>
    </source>
</evidence>
<comment type="caution">
    <text evidence="4">The sequence shown here is derived from an EMBL/GenBank/DDBJ whole genome shotgun (WGS) entry which is preliminary data.</text>
</comment>
<feature type="region of interest" description="Disordered" evidence="2">
    <location>
        <begin position="94"/>
        <end position="145"/>
    </location>
</feature>
<dbReference type="InterPro" id="IPR036864">
    <property type="entry name" value="Zn2-C6_fun-type_DNA-bd_sf"/>
</dbReference>
<dbReference type="CDD" id="cd12148">
    <property type="entry name" value="fungal_TF_MHR"/>
    <property type="match status" value="1"/>
</dbReference>
<evidence type="ECO:0000313" key="5">
    <source>
        <dbReference type="Proteomes" id="UP000258309"/>
    </source>
</evidence>
<dbReference type="InterPro" id="IPR001138">
    <property type="entry name" value="Zn2Cys6_DnaBD"/>
</dbReference>
<accession>A0A3E2HIR0</accession>
<dbReference type="Gene3D" id="4.10.240.10">
    <property type="entry name" value="Zn(2)-C6 fungal-type DNA-binding domain"/>
    <property type="match status" value="1"/>
</dbReference>
<feature type="compositionally biased region" description="Polar residues" evidence="2">
    <location>
        <begin position="121"/>
        <end position="141"/>
    </location>
</feature>
<dbReference type="InterPro" id="IPR050797">
    <property type="entry name" value="Carb_Metab_Trans_Reg"/>
</dbReference>
<gene>
    <name evidence="4" type="ORF">B7463_g3265</name>
</gene>
<evidence type="ECO:0000259" key="3">
    <source>
        <dbReference type="PROSITE" id="PS50048"/>
    </source>
</evidence>
<dbReference type="OrthoDB" id="1924787at2759"/>
<dbReference type="GO" id="GO:0005634">
    <property type="term" value="C:nucleus"/>
    <property type="evidence" value="ECO:0007669"/>
    <property type="project" value="TreeGrafter"/>
</dbReference>
<dbReference type="PROSITE" id="PS50048">
    <property type="entry name" value="ZN2_CY6_FUNGAL_2"/>
    <property type="match status" value="1"/>
</dbReference>
<evidence type="ECO:0000313" key="4">
    <source>
        <dbReference type="EMBL" id="RFU33053.1"/>
    </source>
</evidence>